<dbReference type="RefSeq" id="WP_046046233.1">
    <property type="nucleotide sequence ID" value="NZ_LACD01000008.1"/>
</dbReference>
<proteinExistence type="predicted"/>
<evidence type="ECO:0000313" key="2">
    <source>
        <dbReference type="Proteomes" id="UP000033500"/>
    </source>
</evidence>
<dbReference type="Pfam" id="PF03513">
    <property type="entry name" value="Cloacin_immun"/>
    <property type="match status" value="1"/>
</dbReference>
<dbReference type="AlphaFoldDB" id="A0A0F4TMM6"/>
<dbReference type="InterPro" id="IPR036528">
    <property type="entry name" value="Cloacn_immnty_sf"/>
</dbReference>
<dbReference type="InterPro" id="IPR003063">
    <property type="entry name" value="Cloacn_immnty_fam"/>
</dbReference>
<reference evidence="1 2" key="1">
    <citation type="submission" date="2015-03" db="EMBL/GenBank/DDBJ databases">
        <title>Comparative genomics of Pseudomonas insights into diversity of traits involved in vanlence and defense.</title>
        <authorList>
            <person name="Qin Y."/>
        </authorList>
    </citation>
    <scope>NUCLEOTIDE SEQUENCE [LARGE SCALE GENOMIC DNA]</scope>
    <source>
        <strain evidence="1 2">C3</strain>
    </source>
</reference>
<dbReference type="GO" id="GO:0030153">
    <property type="term" value="P:bacteriocin immunity"/>
    <property type="evidence" value="ECO:0007669"/>
    <property type="project" value="InterPro"/>
</dbReference>
<evidence type="ECO:0000313" key="1">
    <source>
        <dbReference type="EMBL" id="KJZ45691.1"/>
    </source>
</evidence>
<accession>A0A0F4TMM6</accession>
<name>A0A0F4TMM6_PSEFL</name>
<dbReference type="GO" id="GO:0015643">
    <property type="term" value="F:toxic substance binding"/>
    <property type="evidence" value="ECO:0007669"/>
    <property type="project" value="InterPro"/>
</dbReference>
<dbReference type="SUPFAM" id="SSF54552">
    <property type="entry name" value="Colicin E3 immunity protein"/>
    <property type="match status" value="1"/>
</dbReference>
<sequence length="84" mass="9747">MGLKLRLEWYDKQTEICQDEESSQDLGDDESILDALGIPVENNINNGGFDVGSHWVAVIQPHFRHSIVLATYDYQLSFDYRENW</sequence>
<dbReference type="PATRIC" id="fig|294.131.peg.6079"/>
<dbReference type="PRINTS" id="PR01296">
    <property type="entry name" value="CLOACNIMMNTY"/>
</dbReference>
<comment type="caution">
    <text evidence="1">The sequence shown here is derived from an EMBL/GenBank/DDBJ whole genome shotgun (WGS) entry which is preliminary data.</text>
</comment>
<organism evidence="1 2">
    <name type="scientific">Pseudomonas fluorescens</name>
    <dbReference type="NCBI Taxonomy" id="294"/>
    <lineage>
        <taxon>Bacteria</taxon>
        <taxon>Pseudomonadati</taxon>
        <taxon>Pseudomonadota</taxon>
        <taxon>Gammaproteobacteria</taxon>
        <taxon>Pseudomonadales</taxon>
        <taxon>Pseudomonadaceae</taxon>
        <taxon>Pseudomonas</taxon>
    </lineage>
</organism>
<protein>
    <submittedName>
        <fullName evidence="1">Cloacin</fullName>
    </submittedName>
</protein>
<dbReference type="EMBL" id="LACD01000008">
    <property type="protein sequence ID" value="KJZ45691.1"/>
    <property type="molecule type" value="Genomic_DNA"/>
</dbReference>
<dbReference type="Gene3D" id="3.10.50.20">
    <property type="entry name" value="Cloacin immunity protein"/>
    <property type="match status" value="1"/>
</dbReference>
<gene>
    <name evidence="1" type="ORF">VC34_09180</name>
</gene>
<dbReference type="Proteomes" id="UP000033500">
    <property type="component" value="Unassembled WGS sequence"/>
</dbReference>